<dbReference type="Proteomes" id="UP000318093">
    <property type="component" value="Unassembled WGS sequence"/>
</dbReference>
<organism evidence="2 3">
    <name type="scientific">Candidatus Segetimicrobium genomatis</name>
    <dbReference type="NCBI Taxonomy" id="2569760"/>
    <lineage>
        <taxon>Bacteria</taxon>
        <taxon>Bacillati</taxon>
        <taxon>Candidatus Sysuimicrobiota</taxon>
        <taxon>Candidatus Sysuimicrobiia</taxon>
        <taxon>Candidatus Sysuimicrobiales</taxon>
        <taxon>Candidatus Segetimicrobiaceae</taxon>
        <taxon>Candidatus Segetimicrobium</taxon>
    </lineage>
</organism>
<evidence type="ECO:0000313" key="2">
    <source>
        <dbReference type="EMBL" id="TMI82538.1"/>
    </source>
</evidence>
<reference evidence="2 3" key="1">
    <citation type="journal article" date="2019" name="Nat. Microbiol.">
        <title>Mediterranean grassland soil C-N compound turnover is dependent on rainfall and depth, and is mediated by genomically divergent microorganisms.</title>
        <authorList>
            <person name="Diamond S."/>
            <person name="Andeer P.F."/>
            <person name="Li Z."/>
            <person name="Crits-Christoph A."/>
            <person name="Burstein D."/>
            <person name="Anantharaman K."/>
            <person name="Lane K.R."/>
            <person name="Thomas B.C."/>
            <person name="Pan C."/>
            <person name="Northen T.R."/>
            <person name="Banfield J.F."/>
        </authorList>
    </citation>
    <scope>NUCLEOTIDE SEQUENCE [LARGE SCALE GENOMIC DNA]</scope>
    <source>
        <strain evidence="2">NP_6</strain>
    </source>
</reference>
<protein>
    <submittedName>
        <fullName evidence="2">Type II toxin-antitoxin system VapC family toxin</fullName>
    </submittedName>
</protein>
<evidence type="ECO:0000313" key="3">
    <source>
        <dbReference type="Proteomes" id="UP000318093"/>
    </source>
</evidence>
<dbReference type="InterPro" id="IPR002716">
    <property type="entry name" value="PIN_dom"/>
</dbReference>
<dbReference type="CDD" id="cd09874">
    <property type="entry name" value="PIN_MT3492-like"/>
    <property type="match status" value="1"/>
</dbReference>
<dbReference type="Gene3D" id="3.40.50.1010">
    <property type="entry name" value="5'-nuclease"/>
    <property type="match status" value="1"/>
</dbReference>
<sequence length="137" mass="15192">MSGPIYWDSSAVLSALLQDRYSKDAVARSTDGGLHLLSSLTWAETHAVLARIERERVLTRVLVNAAREALDTGPWRRVTISPEWKRMRALASRWPLRGSDLWHLASAMSLKDDLPELQLLSYDARLAAAAEGEGLAP</sequence>
<accession>A0A537JG56</accession>
<dbReference type="AlphaFoldDB" id="A0A537JG56"/>
<gene>
    <name evidence="2" type="ORF">E6H03_05380</name>
</gene>
<dbReference type="EMBL" id="VBAN01000156">
    <property type="protein sequence ID" value="TMI82538.1"/>
    <property type="molecule type" value="Genomic_DNA"/>
</dbReference>
<proteinExistence type="predicted"/>
<feature type="domain" description="PIN" evidence="1">
    <location>
        <begin position="5"/>
        <end position="130"/>
    </location>
</feature>
<name>A0A537JG56_9BACT</name>
<comment type="caution">
    <text evidence="2">The sequence shown here is derived from an EMBL/GenBank/DDBJ whole genome shotgun (WGS) entry which is preliminary data.</text>
</comment>
<dbReference type="Pfam" id="PF01850">
    <property type="entry name" value="PIN"/>
    <property type="match status" value="1"/>
</dbReference>
<evidence type="ECO:0000259" key="1">
    <source>
        <dbReference type="Pfam" id="PF01850"/>
    </source>
</evidence>
<dbReference type="SUPFAM" id="SSF88723">
    <property type="entry name" value="PIN domain-like"/>
    <property type="match status" value="1"/>
</dbReference>
<dbReference type="InterPro" id="IPR029060">
    <property type="entry name" value="PIN-like_dom_sf"/>
</dbReference>